<dbReference type="OrthoDB" id="60033at2759"/>
<dbReference type="Gene3D" id="4.10.280.10">
    <property type="entry name" value="Helix-loop-helix DNA-binding domain"/>
    <property type="match status" value="1"/>
</dbReference>
<dbReference type="EMBL" id="OV170222">
    <property type="protein sequence ID" value="CAH0720733.1"/>
    <property type="molecule type" value="Genomic_DNA"/>
</dbReference>
<dbReference type="SUPFAM" id="SSF47459">
    <property type="entry name" value="HLH, helix-loop-helix DNA-binding domain"/>
    <property type="match status" value="1"/>
</dbReference>
<feature type="compositionally biased region" description="Basic and acidic residues" evidence="2">
    <location>
        <begin position="270"/>
        <end position="300"/>
    </location>
</feature>
<sequence length="1320" mass="148588">MDQSSANKHRTPSRCREWERQRRMKFNDAISKLGELVKSINKTNSASSEDVDNVQYPKIEIVQKAIICLTNFVQEKTQLKAEILALEIKLEGVEKKKPDRRDVSLQVAIGVNKNSQNSKYVKLLMLQKSKQKNVKEKEINKISEKKKKNSNIVNKFPPKLPKLLPLSHMKKENTIVMLPATPYIFPQRPVIFPQPPTFVLVDTNLQPLNKSTTIPIVNRNTNDITKTTMVNVLPISAYSHSLSEKNKRNTAKPRTSVTKRGAKRVNQINKKVDSNKSKTNKQIETKSDENKITDQEREVTPDTQAGNIETDKTSKARVEKTVTEDSDKKELSSKPDLTVNNVDVEPENKIENSLTEEIHVTDKMINIPKCSESSTVKEMKKIPEPTPQIPVTVEKPITITNSMDATPDKIPPDKPIQDYKNKDSKIQNILDPSICENVVDGGNARLELAEEFLAASPTAAFLMSFPLVSGNRADSPAEEPQANHAKEIHHRNETLTQPVSYFEKPNLPQNKNKPNKPDNENNIINPVSKSSDQPKYHNNNKSIDAKISTSVSSLVTNENPFLNLPLPSIIPSSCTLADASFTIDFDCSVSKSVTTQVTTYSTTSNNIFYKGDPFNTVKSSIYSTSTISSGHEYNTLSLYPCAMENYSNKNKTDFTNVEDNLMKINNSRLTYDIDLGWSHKGFDFVNCTTSANTFHKDNILTNTSTPFSTAYNPFNPEFHVPLVPSSNKKNSTNKPNAFPEQITTFYNQGTNLWSEDVSSIHTNSNVSKNFISKQQNYFPTEHLHSNINLKTSAAKPFETKQINENATDVGLKPSSVSVPSHQLVEKYTKKSPSKMHINWMTSEIRPMQNTCNQSQAELKESIKAPYSQNEQVTKKNIQSDGNYFPINMHHFPSQPNHEELHVWPTTRPAGTTEISMEPPPINLPTLVGDLALGPHDKKKNEALNRTLPHTDLQNCGNFLSVTQLMNRSNENLPLRPNGVVAETQKSISSKQNISHALNEGNRKTRLDNHSQICYGFSDSKVSHPYENVNHFSQPKAKPNKPDKSSKSQKNSYSAEALIRGGTTCSQKLHDNSSTKFMMPQKYNDFNITQDSGVAQVSHFPPILDYTDNSYGSQQFSGTTLYNSTTNTISNSFYSNFMPGSSNLMTSNYASGPFPTDFVDYNQSAECNNYTNHKYDSKLRNNAAIYQEKESSNYKTSRRETAAKHKLECSKKESSKKYQSKRAKLGNEVDEWNDTSHIFWQNKAQSKKHQNMMSEELAFPNYMGNQMPSQYQPDFFNSHLMQSNIQNVGSNGDRTLSGIPVASRANFNLSALFPEITMKVQ</sequence>
<feature type="region of interest" description="Disordered" evidence="2">
    <location>
        <begin position="1189"/>
        <end position="1221"/>
    </location>
</feature>
<evidence type="ECO:0008006" key="5">
    <source>
        <dbReference type="Google" id="ProtNLM"/>
    </source>
</evidence>
<feature type="non-terminal residue" evidence="3">
    <location>
        <position position="1320"/>
    </location>
</feature>
<feature type="compositionally biased region" description="Basic and acidic residues" evidence="2">
    <location>
        <begin position="484"/>
        <end position="493"/>
    </location>
</feature>
<gene>
    <name evidence="3" type="ORF">BINO364_LOCUS6928</name>
</gene>
<evidence type="ECO:0000256" key="2">
    <source>
        <dbReference type="SAM" id="MobiDB-lite"/>
    </source>
</evidence>
<dbReference type="InterPro" id="IPR036638">
    <property type="entry name" value="HLH_DNA-bd_sf"/>
</dbReference>
<protein>
    <recommendedName>
        <fullName evidence="5">BHLH domain-containing protein</fullName>
    </recommendedName>
</protein>
<keyword evidence="1" id="KW-0175">Coiled coil</keyword>
<evidence type="ECO:0000256" key="1">
    <source>
        <dbReference type="SAM" id="Coils"/>
    </source>
</evidence>
<proteinExistence type="predicted"/>
<name>A0A8J9VDX5_9NEOP</name>
<feature type="compositionally biased region" description="Basic and acidic residues" evidence="2">
    <location>
        <begin position="1189"/>
        <end position="1215"/>
    </location>
</feature>
<feature type="compositionally biased region" description="Polar residues" evidence="2">
    <location>
        <begin position="527"/>
        <end position="540"/>
    </location>
</feature>
<reference evidence="3" key="1">
    <citation type="submission" date="2021-12" db="EMBL/GenBank/DDBJ databases">
        <authorList>
            <person name="Martin H S."/>
        </authorList>
    </citation>
    <scope>NUCLEOTIDE SEQUENCE</scope>
</reference>
<organism evidence="3 4">
    <name type="scientific">Brenthis ino</name>
    <name type="common">lesser marbled fritillary</name>
    <dbReference type="NCBI Taxonomy" id="405034"/>
    <lineage>
        <taxon>Eukaryota</taxon>
        <taxon>Metazoa</taxon>
        <taxon>Ecdysozoa</taxon>
        <taxon>Arthropoda</taxon>
        <taxon>Hexapoda</taxon>
        <taxon>Insecta</taxon>
        <taxon>Pterygota</taxon>
        <taxon>Neoptera</taxon>
        <taxon>Endopterygota</taxon>
        <taxon>Lepidoptera</taxon>
        <taxon>Glossata</taxon>
        <taxon>Ditrysia</taxon>
        <taxon>Papilionoidea</taxon>
        <taxon>Nymphalidae</taxon>
        <taxon>Heliconiinae</taxon>
        <taxon>Argynnini</taxon>
        <taxon>Brenthis</taxon>
    </lineage>
</organism>
<keyword evidence="4" id="KW-1185">Reference proteome</keyword>
<feature type="compositionally biased region" description="Basic and acidic residues" evidence="2">
    <location>
        <begin position="309"/>
        <end position="333"/>
    </location>
</feature>
<dbReference type="Proteomes" id="UP000838878">
    <property type="component" value="Chromosome 2"/>
</dbReference>
<evidence type="ECO:0000313" key="4">
    <source>
        <dbReference type="Proteomes" id="UP000838878"/>
    </source>
</evidence>
<feature type="region of interest" description="Disordered" evidence="2">
    <location>
        <begin position="1025"/>
        <end position="1054"/>
    </location>
</feature>
<accession>A0A8J9VDX5</accession>
<dbReference type="CDD" id="cd00083">
    <property type="entry name" value="bHLH_SF"/>
    <property type="match status" value="1"/>
</dbReference>
<evidence type="ECO:0000313" key="3">
    <source>
        <dbReference type="EMBL" id="CAH0720733.1"/>
    </source>
</evidence>
<feature type="region of interest" description="Disordered" evidence="2">
    <location>
        <begin position="472"/>
        <end position="540"/>
    </location>
</feature>
<dbReference type="GO" id="GO:0046983">
    <property type="term" value="F:protein dimerization activity"/>
    <property type="evidence" value="ECO:0007669"/>
    <property type="project" value="InterPro"/>
</dbReference>
<feature type="region of interest" description="Disordered" evidence="2">
    <location>
        <begin position="240"/>
        <end position="339"/>
    </location>
</feature>
<feature type="coiled-coil region" evidence="1">
    <location>
        <begin position="69"/>
        <end position="96"/>
    </location>
</feature>